<gene>
    <name evidence="1" type="ORF">DN069_09730</name>
</gene>
<proteinExistence type="predicted"/>
<evidence type="ECO:0008006" key="3">
    <source>
        <dbReference type="Google" id="ProtNLM"/>
    </source>
</evidence>
<dbReference type="OrthoDB" id="2356942at2"/>
<comment type="caution">
    <text evidence="1">The sequence shown here is derived from an EMBL/GenBank/DDBJ whole genome shotgun (WGS) entry which is preliminary data.</text>
</comment>
<name>A0A2X0JDX2_9ACTN</name>
<evidence type="ECO:0000313" key="2">
    <source>
        <dbReference type="Proteomes" id="UP000248889"/>
    </source>
</evidence>
<reference evidence="1 2" key="1">
    <citation type="submission" date="2018-06" db="EMBL/GenBank/DDBJ databases">
        <title>Streptacidiphilus pinicola sp. nov., isolated from pine grove soil.</title>
        <authorList>
            <person name="Roh S.G."/>
            <person name="Park S."/>
            <person name="Kim M.-K."/>
            <person name="Yun B.-R."/>
            <person name="Park J."/>
            <person name="Kim M.J."/>
            <person name="Kim Y.S."/>
            <person name="Kim S.B."/>
        </authorList>
    </citation>
    <scope>NUCLEOTIDE SEQUENCE [LARGE SCALE GENOMIC DNA]</scope>
    <source>
        <strain evidence="1 2">MMS16-CNU450</strain>
    </source>
</reference>
<sequence length="370" mass="35819">MGTVRPASAAGGSASLAGSTLTYSFSSTTVASGTAVSIQVNGLTNTGTAGGYTSTVTTLSGASAVDTATSSGVTFTARALSGPGWSVSSTSVGATNAGYTFTFTTATASLTITSVTMSVPPGTAGTPTLGSVTPSGLGGSVSLSGTTLTYSGISLLTLTPTAFSIEVDGLTNTSTAGTYTSEIVTRSGPSTPIDSGVTPAVSFTGPLKLTSPSALNWAAALTGTDQSAVDAVAADQRFSVDDETNSGAGWHITVSATTFTSGAHTLPDSGTLVLTGSLSSPTATTAPSSICMTSCTPPVSSTAYPVAITTGASTPTPLTVYDDPAGSGVGPATLGGASAAHPVGWWINIPANARAGSYTSTVTATVVSGP</sequence>
<dbReference type="RefSeq" id="WP_111500480.1">
    <property type="nucleotide sequence ID" value="NZ_QKYN01000037.1"/>
</dbReference>
<accession>A0A2X0JDX2</accession>
<evidence type="ECO:0000313" key="1">
    <source>
        <dbReference type="EMBL" id="RAG85778.1"/>
    </source>
</evidence>
<dbReference type="EMBL" id="QKYN01000037">
    <property type="protein sequence ID" value="RAG85778.1"/>
    <property type="molecule type" value="Genomic_DNA"/>
</dbReference>
<keyword evidence="2" id="KW-1185">Reference proteome</keyword>
<organism evidence="1 2">
    <name type="scientific">Streptacidiphilus pinicola</name>
    <dbReference type="NCBI Taxonomy" id="2219663"/>
    <lineage>
        <taxon>Bacteria</taxon>
        <taxon>Bacillati</taxon>
        <taxon>Actinomycetota</taxon>
        <taxon>Actinomycetes</taxon>
        <taxon>Kitasatosporales</taxon>
        <taxon>Streptomycetaceae</taxon>
        <taxon>Streptacidiphilus</taxon>
    </lineage>
</organism>
<dbReference type="Proteomes" id="UP000248889">
    <property type="component" value="Unassembled WGS sequence"/>
</dbReference>
<dbReference type="AlphaFoldDB" id="A0A2X0JDX2"/>
<protein>
    <recommendedName>
        <fullName evidence="3">WxL domain-containing protein</fullName>
    </recommendedName>
</protein>